<accession>A0AAW1RU92</accession>
<feature type="region of interest" description="Disordered" evidence="1">
    <location>
        <begin position="113"/>
        <end position="141"/>
    </location>
</feature>
<gene>
    <name evidence="2" type="ORF">WJX81_005823</name>
</gene>
<dbReference type="AlphaFoldDB" id="A0AAW1RU92"/>
<evidence type="ECO:0000313" key="2">
    <source>
        <dbReference type="EMBL" id="KAK9837316.1"/>
    </source>
</evidence>
<dbReference type="PANTHER" id="PTHR34356:SF1">
    <property type="entry name" value="ANTIGENIC HEAT-STABLE PROTEIN"/>
    <property type="match status" value="1"/>
</dbReference>
<keyword evidence="3" id="KW-1185">Reference proteome</keyword>
<dbReference type="PANTHER" id="PTHR34356">
    <property type="entry name" value="ANTIGENIC HEAT-STABLE PROTEIN"/>
    <property type="match status" value="1"/>
</dbReference>
<reference evidence="2 3" key="1">
    <citation type="journal article" date="2024" name="Nat. Commun.">
        <title>Phylogenomics reveals the evolutionary origins of lichenization in chlorophyte algae.</title>
        <authorList>
            <person name="Puginier C."/>
            <person name="Libourel C."/>
            <person name="Otte J."/>
            <person name="Skaloud P."/>
            <person name="Haon M."/>
            <person name="Grisel S."/>
            <person name="Petersen M."/>
            <person name="Berrin J.G."/>
            <person name="Delaux P.M."/>
            <person name="Dal Grande F."/>
            <person name="Keller J."/>
        </authorList>
    </citation>
    <scope>NUCLEOTIDE SEQUENCE [LARGE SCALE GENOMIC DNA]</scope>
    <source>
        <strain evidence="2 3">SAG 245.80</strain>
    </source>
</reference>
<dbReference type="EMBL" id="JALJOU010000022">
    <property type="protein sequence ID" value="KAK9837316.1"/>
    <property type="molecule type" value="Genomic_DNA"/>
</dbReference>
<sequence>MAALSADVGEAVLKVVMADGTFDDLRQQLVAQLKKDAALLEYAEDAVAESCALRSVGASTSKKEVFDSVRRELEEELLRRALQTTWDVLTPSEQPISAQIDQKVHEALCTVHQQREQARQERARRRGAAAPPDAAVGFKGR</sequence>
<evidence type="ECO:0000313" key="3">
    <source>
        <dbReference type="Proteomes" id="UP001445335"/>
    </source>
</evidence>
<comment type="caution">
    <text evidence="2">The sequence shown here is derived from an EMBL/GenBank/DDBJ whole genome shotgun (WGS) entry which is preliminary data.</text>
</comment>
<evidence type="ECO:0000256" key="1">
    <source>
        <dbReference type="SAM" id="MobiDB-lite"/>
    </source>
</evidence>
<name>A0AAW1RU92_9CHLO</name>
<organism evidence="2 3">
    <name type="scientific">Elliptochloris bilobata</name>
    <dbReference type="NCBI Taxonomy" id="381761"/>
    <lineage>
        <taxon>Eukaryota</taxon>
        <taxon>Viridiplantae</taxon>
        <taxon>Chlorophyta</taxon>
        <taxon>core chlorophytes</taxon>
        <taxon>Trebouxiophyceae</taxon>
        <taxon>Trebouxiophyceae incertae sedis</taxon>
        <taxon>Elliptochloris clade</taxon>
        <taxon>Elliptochloris</taxon>
    </lineage>
</organism>
<dbReference type="Proteomes" id="UP001445335">
    <property type="component" value="Unassembled WGS sequence"/>
</dbReference>
<proteinExistence type="predicted"/>
<protein>
    <submittedName>
        <fullName evidence="2">Uncharacterized protein</fullName>
    </submittedName>
</protein>